<dbReference type="AlphaFoldDB" id="A0A1I7ZBZ1"/>
<dbReference type="WBParaSite" id="L893_g24816.t1">
    <property type="protein sequence ID" value="L893_g24816.t1"/>
    <property type="gene ID" value="L893_g24816"/>
</dbReference>
<keyword evidence="2" id="KW-1185">Reference proteome</keyword>
<proteinExistence type="predicted"/>
<feature type="region of interest" description="Disordered" evidence="1">
    <location>
        <begin position="107"/>
        <end position="161"/>
    </location>
</feature>
<reference evidence="3" key="1">
    <citation type="submission" date="2016-11" db="UniProtKB">
        <authorList>
            <consortium name="WormBaseParasite"/>
        </authorList>
    </citation>
    <scope>IDENTIFICATION</scope>
</reference>
<feature type="compositionally biased region" description="Basic and acidic residues" evidence="1">
    <location>
        <begin position="129"/>
        <end position="139"/>
    </location>
</feature>
<accession>A0A1I7ZBZ1</accession>
<sequence>MPEHIQVAARVRPTDDPSDVAVSTDTKLKRVSDGNGRTYTYDAVFGMAASQVSPPPGALNHLILGYCVQRDCQADHRSLCQRLQRHGLRLWTDRLWQDLHDAGSRERRWRTGCRQARPDSQVPRTPVRHVGEGEGKEGPHLPSQVPTILRRALQRRAVRPS</sequence>
<protein>
    <submittedName>
        <fullName evidence="3">Transposase</fullName>
    </submittedName>
</protein>
<dbReference type="Proteomes" id="UP000095287">
    <property type="component" value="Unplaced"/>
</dbReference>
<feature type="compositionally biased region" description="Basic residues" evidence="1">
    <location>
        <begin position="152"/>
        <end position="161"/>
    </location>
</feature>
<name>A0A1I7ZBZ1_9BILA</name>
<evidence type="ECO:0000256" key="1">
    <source>
        <dbReference type="SAM" id="MobiDB-lite"/>
    </source>
</evidence>
<evidence type="ECO:0000313" key="3">
    <source>
        <dbReference type="WBParaSite" id="L893_g24816.t1"/>
    </source>
</evidence>
<organism evidence="2 3">
    <name type="scientific">Steinernema glaseri</name>
    <dbReference type="NCBI Taxonomy" id="37863"/>
    <lineage>
        <taxon>Eukaryota</taxon>
        <taxon>Metazoa</taxon>
        <taxon>Ecdysozoa</taxon>
        <taxon>Nematoda</taxon>
        <taxon>Chromadorea</taxon>
        <taxon>Rhabditida</taxon>
        <taxon>Tylenchina</taxon>
        <taxon>Panagrolaimomorpha</taxon>
        <taxon>Strongyloidoidea</taxon>
        <taxon>Steinernematidae</taxon>
        <taxon>Steinernema</taxon>
    </lineage>
</organism>
<evidence type="ECO:0000313" key="2">
    <source>
        <dbReference type="Proteomes" id="UP000095287"/>
    </source>
</evidence>